<organism evidence="2 3">
    <name type="scientific">Hyphomonas polymorpha PS728</name>
    <dbReference type="NCBI Taxonomy" id="1280954"/>
    <lineage>
        <taxon>Bacteria</taxon>
        <taxon>Pseudomonadati</taxon>
        <taxon>Pseudomonadota</taxon>
        <taxon>Alphaproteobacteria</taxon>
        <taxon>Hyphomonadales</taxon>
        <taxon>Hyphomonadaceae</taxon>
        <taxon>Hyphomonas</taxon>
    </lineage>
</organism>
<gene>
    <name evidence="2" type="ORF">HPO_09213</name>
</gene>
<feature type="transmembrane region" description="Helical" evidence="1">
    <location>
        <begin position="68"/>
        <end position="90"/>
    </location>
</feature>
<feature type="transmembrane region" description="Helical" evidence="1">
    <location>
        <begin position="111"/>
        <end position="131"/>
    </location>
</feature>
<feature type="transmembrane region" description="Helical" evidence="1">
    <location>
        <begin position="249"/>
        <end position="271"/>
    </location>
</feature>
<sequence>MTDAPIHAPAGASPSRWEGPAISWSAVFAGAFAALGLTIVLVVLGSAFGFGAMSPFADDGLSLTTIGVVTIIWLIFIQIFASIAGGYLAGRVRRRWAIHRDEVFFRDSVHGFLTWAVASAFMFAIAGVAAAGGSAAAAAVTTAAVASEEDALAPPNVITDRLYRIPGGNPITLDGAREQAGRLVIRAIADEEAVTAEDRAWLTADVIEWTGMSDSEAEARVQLAFTEIAEAREAAKDEADAARAASATLAIATALAMMIGAFVAAGAAVFGGRERDGLEDRLISAP</sequence>
<proteinExistence type="predicted"/>
<keyword evidence="3" id="KW-1185">Reference proteome</keyword>
<dbReference type="EMBL" id="ARYM01000009">
    <property type="protein sequence ID" value="KCZ98723.1"/>
    <property type="molecule type" value="Genomic_DNA"/>
</dbReference>
<dbReference type="AlphaFoldDB" id="A0A062VEE7"/>
<dbReference type="OrthoDB" id="7032238at2"/>
<protein>
    <recommendedName>
        <fullName evidence="4">Transmembrane protein</fullName>
    </recommendedName>
</protein>
<evidence type="ECO:0008006" key="4">
    <source>
        <dbReference type="Google" id="ProtNLM"/>
    </source>
</evidence>
<comment type="caution">
    <text evidence="2">The sequence shown here is derived from an EMBL/GenBank/DDBJ whole genome shotgun (WGS) entry which is preliminary data.</text>
</comment>
<dbReference type="eggNOG" id="ENOG502ZBIP">
    <property type="taxonomic scope" value="Bacteria"/>
</dbReference>
<keyword evidence="1" id="KW-0472">Membrane</keyword>
<dbReference type="RefSeq" id="WP_051612480.1">
    <property type="nucleotide sequence ID" value="NZ_ARYM01000009.1"/>
</dbReference>
<feature type="transmembrane region" description="Helical" evidence="1">
    <location>
        <begin position="21"/>
        <end position="48"/>
    </location>
</feature>
<keyword evidence="1" id="KW-1133">Transmembrane helix</keyword>
<accession>A0A062VEE7</accession>
<dbReference type="PATRIC" id="fig|1280954.3.peg.1865"/>
<name>A0A062VEE7_9PROT</name>
<keyword evidence="1" id="KW-0812">Transmembrane</keyword>
<evidence type="ECO:0000313" key="3">
    <source>
        <dbReference type="Proteomes" id="UP000027100"/>
    </source>
</evidence>
<evidence type="ECO:0000313" key="2">
    <source>
        <dbReference type="EMBL" id="KCZ98723.1"/>
    </source>
</evidence>
<evidence type="ECO:0000256" key="1">
    <source>
        <dbReference type="SAM" id="Phobius"/>
    </source>
</evidence>
<reference evidence="2 3" key="1">
    <citation type="journal article" date="2014" name="Antonie Van Leeuwenhoek">
        <title>Hyphomonas beringensis sp. nov. and Hyphomonas chukchiensis sp. nov., isolated from surface seawater of the Bering Sea and Chukchi Sea.</title>
        <authorList>
            <person name="Li C."/>
            <person name="Lai Q."/>
            <person name="Li G."/>
            <person name="Dong C."/>
            <person name="Wang J."/>
            <person name="Liao Y."/>
            <person name="Shao Z."/>
        </authorList>
    </citation>
    <scope>NUCLEOTIDE SEQUENCE [LARGE SCALE GENOMIC DNA]</scope>
    <source>
        <strain evidence="2 3">PS728</strain>
    </source>
</reference>
<dbReference type="STRING" id="1280954.HPO_09213"/>
<dbReference type="Proteomes" id="UP000027100">
    <property type="component" value="Unassembled WGS sequence"/>
</dbReference>